<feature type="compositionally biased region" description="Polar residues" evidence="1">
    <location>
        <begin position="107"/>
        <end position="118"/>
    </location>
</feature>
<protein>
    <submittedName>
        <fullName evidence="2">Uncharacterized protein</fullName>
    </submittedName>
</protein>
<dbReference type="RefSeq" id="WP_014660710.1">
    <property type="nucleotide sequence ID" value="NC_017737.1"/>
</dbReference>
<dbReference type="AlphaFoldDB" id="I0ELL9"/>
<dbReference type="Proteomes" id="UP000005010">
    <property type="component" value="Chromosome"/>
</dbReference>
<evidence type="ECO:0000256" key="1">
    <source>
        <dbReference type="SAM" id="MobiDB-lite"/>
    </source>
</evidence>
<dbReference type="STRING" id="182217.HCW_02785"/>
<keyword evidence="3" id="KW-1185">Reference proteome</keyword>
<evidence type="ECO:0000313" key="2">
    <source>
        <dbReference type="EMBL" id="AFI03838.1"/>
    </source>
</evidence>
<feature type="region of interest" description="Disordered" evidence="1">
    <location>
        <begin position="101"/>
        <end position="124"/>
    </location>
</feature>
<gene>
    <name evidence="2" type="ordered locus">HCW_02785</name>
</gene>
<reference evidence="3" key="1">
    <citation type="submission" date="2012-04" db="EMBL/GenBank/DDBJ databases">
        <title>Complete genome sequence of Helicobacter cetorum strain MIT 00-7128.</title>
        <authorList>
            <person name="Kersulyte D."/>
            <person name="Berg D.E."/>
        </authorList>
    </citation>
    <scope>NUCLEOTIDE SEQUENCE [LARGE SCALE GENOMIC DNA]</scope>
    <source>
        <strain evidence="3">MIT 00-7128</strain>
    </source>
</reference>
<accession>I0ELL9</accession>
<evidence type="ECO:0000313" key="3">
    <source>
        <dbReference type="Proteomes" id="UP000005010"/>
    </source>
</evidence>
<dbReference type="HOGENOM" id="CLU_2000743_0_0_7"/>
<dbReference type="EMBL" id="CP003479">
    <property type="protein sequence ID" value="AFI03838.1"/>
    <property type="molecule type" value="Genomic_DNA"/>
</dbReference>
<proteinExistence type="predicted"/>
<dbReference type="KEGG" id="hce:HCW_02785"/>
<dbReference type="PATRIC" id="fig|182217.3.peg.593"/>
<name>I0ELL9_HELC0</name>
<sequence length="124" mass="13798">MKFLNTPINFEPPSYSYSSPNRFSNFLNNIGGASGAGMLLSGVSSLANLGVGIWSANEQLKQAKEAQKLARQQFFTENERYNTREQERLANNKAIEEVAKSYGLNKESPSNNETNAFNSPMLRD</sequence>
<organism evidence="2 3">
    <name type="scientific">Helicobacter cetorum (strain ATCC BAA-429 / MIT 00-7128)</name>
    <dbReference type="NCBI Taxonomy" id="182217"/>
    <lineage>
        <taxon>Bacteria</taxon>
        <taxon>Pseudomonadati</taxon>
        <taxon>Campylobacterota</taxon>
        <taxon>Epsilonproteobacteria</taxon>
        <taxon>Campylobacterales</taxon>
        <taxon>Helicobacteraceae</taxon>
        <taxon>Helicobacter</taxon>
    </lineage>
</organism>